<dbReference type="InterPro" id="IPR036861">
    <property type="entry name" value="Endochitinase-like_sf"/>
</dbReference>
<dbReference type="AlphaFoldDB" id="E3QA59"/>
<dbReference type="OrthoDB" id="73875at2759"/>
<evidence type="ECO:0000313" key="3">
    <source>
        <dbReference type="EMBL" id="EFQ27747.1"/>
    </source>
</evidence>
<dbReference type="EMBL" id="GG697338">
    <property type="protein sequence ID" value="EFQ27747.1"/>
    <property type="molecule type" value="Genomic_DNA"/>
</dbReference>
<dbReference type="GeneID" id="24408256"/>
<feature type="domain" description="GH18" evidence="2">
    <location>
        <begin position="65"/>
        <end position="136"/>
    </location>
</feature>
<dbReference type="HOGENOM" id="CLU_1875276_0_0_1"/>
<accession>E3QA59</accession>
<evidence type="ECO:0000256" key="1">
    <source>
        <dbReference type="ARBA" id="ARBA00022669"/>
    </source>
</evidence>
<proteinExistence type="predicted"/>
<dbReference type="RefSeq" id="XP_008091767.1">
    <property type="nucleotide sequence ID" value="XM_008093576.1"/>
</dbReference>
<reference evidence="4" key="1">
    <citation type="journal article" date="2012" name="Nat. Genet.">
        <title>Lifestyle transitions in plant pathogenic Colletotrichum fungi deciphered by genome and transcriptome analyses.</title>
        <authorList>
            <person name="O'Connell R.J."/>
            <person name="Thon M.R."/>
            <person name="Hacquard S."/>
            <person name="Amyotte S.G."/>
            <person name="Kleemann J."/>
            <person name="Torres M.F."/>
            <person name="Damm U."/>
            <person name="Buiate E.A."/>
            <person name="Epstein L."/>
            <person name="Alkan N."/>
            <person name="Altmueller J."/>
            <person name="Alvarado-Balderrama L."/>
            <person name="Bauser C.A."/>
            <person name="Becker C."/>
            <person name="Birren B.W."/>
            <person name="Chen Z."/>
            <person name="Choi J."/>
            <person name="Crouch J.A."/>
            <person name="Duvick J.P."/>
            <person name="Farman M.A."/>
            <person name="Gan P."/>
            <person name="Heiman D."/>
            <person name="Henrissat B."/>
            <person name="Howard R.J."/>
            <person name="Kabbage M."/>
            <person name="Koch C."/>
            <person name="Kracher B."/>
            <person name="Kubo Y."/>
            <person name="Law A.D."/>
            <person name="Lebrun M.-H."/>
            <person name="Lee Y.-H."/>
            <person name="Miyara I."/>
            <person name="Moore N."/>
            <person name="Neumann U."/>
            <person name="Nordstroem K."/>
            <person name="Panaccione D.G."/>
            <person name="Panstruga R."/>
            <person name="Place M."/>
            <person name="Proctor R.H."/>
            <person name="Prusky D."/>
            <person name="Rech G."/>
            <person name="Reinhardt R."/>
            <person name="Rollins J.A."/>
            <person name="Rounsley S."/>
            <person name="Schardl C.L."/>
            <person name="Schwartz D.C."/>
            <person name="Shenoy N."/>
            <person name="Shirasu K."/>
            <person name="Sikhakolli U.R."/>
            <person name="Stueber K."/>
            <person name="Sukno S.A."/>
            <person name="Sweigard J.A."/>
            <person name="Takano Y."/>
            <person name="Takahara H."/>
            <person name="Trail F."/>
            <person name="van der Does H.C."/>
            <person name="Voll L.M."/>
            <person name="Will I."/>
            <person name="Young S."/>
            <person name="Zeng Q."/>
            <person name="Zhang J."/>
            <person name="Zhou S."/>
            <person name="Dickman M.B."/>
            <person name="Schulze-Lefert P."/>
            <person name="Ver Loren van Themaat E."/>
            <person name="Ma L.-J."/>
            <person name="Vaillancourt L.J."/>
        </authorList>
    </citation>
    <scope>NUCLEOTIDE SEQUENCE [LARGE SCALE GENOMIC DNA]</scope>
    <source>
        <strain evidence="4">M1.001 / M2 / FGSC 10212</strain>
    </source>
</reference>
<name>E3QA59_COLGM</name>
<protein>
    <submittedName>
        <fullName evidence="3">Chitinase</fullName>
    </submittedName>
</protein>
<dbReference type="eggNOG" id="KOG2806">
    <property type="taxonomic scope" value="Eukaryota"/>
</dbReference>
<organism evidence="4">
    <name type="scientific">Colletotrichum graminicola (strain M1.001 / M2 / FGSC 10212)</name>
    <name type="common">Maize anthracnose fungus</name>
    <name type="synonym">Glomerella graminicola</name>
    <dbReference type="NCBI Taxonomy" id="645133"/>
    <lineage>
        <taxon>Eukaryota</taxon>
        <taxon>Fungi</taxon>
        <taxon>Dikarya</taxon>
        <taxon>Ascomycota</taxon>
        <taxon>Pezizomycotina</taxon>
        <taxon>Sordariomycetes</taxon>
        <taxon>Hypocreomycetidae</taxon>
        <taxon>Glomerellales</taxon>
        <taxon>Glomerellaceae</taxon>
        <taxon>Colletotrichum</taxon>
        <taxon>Colletotrichum graminicola species complex</taxon>
    </lineage>
</organism>
<dbReference type="VEuPathDB" id="FungiDB:GLRG_02891"/>
<keyword evidence="1" id="KW-0147">Chitin-binding</keyword>
<dbReference type="InterPro" id="IPR017853">
    <property type="entry name" value="GH"/>
</dbReference>
<dbReference type="Proteomes" id="UP000008782">
    <property type="component" value="Unassembled WGS sequence"/>
</dbReference>
<gene>
    <name evidence="3" type="ORF">GLRG_02891</name>
</gene>
<dbReference type="PROSITE" id="PS51910">
    <property type="entry name" value="GH18_2"/>
    <property type="match status" value="1"/>
</dbReference>
<dbReference type="GO" id="GO:0005975">
    <property type="term" value="P:carbohydrate metabolic process"/>
    <property type="evidence" value="ECO:0007669"/>
    <property type="project" value="InterPro"/>
</dbReference>
<sequence length="136" mass="14615">MVSPEGRPVRWVSAARSLGVANSLQSFCGSVDDFCNVDKGCQSDFGGCGPVKRPSCSKTGNSVQGRSIGYYESWANTRPCGKVSPEDLNLDGLTHISFAFVFFGPVKFSIVPMDKNAGSLLSRFTALKERKPGLQT</sequence>
<evidence type="ECO:0000313" key="4">
    <source>
        <dbReference type="Proteomes" id="UP000008782"/>
    </source>
</evidence>
<dbReference type="STRING" id="645133.E3QA59"/>
<dbReference type="SUPFAM" id="SSF51445">
    <property type="entry name" value="(Trans)glycosidases"/>
    <property type="match status" value="1"/>
</dbReference>
<dbReference type="Gene3D" id="3.20.20.80">
    <property type="entry name" value="Glycosidases"/>
    <property type="match status" value="1"/>
</dbReference>
<dbReference type="SUPFAM" id="SSF57016">
    <property type="entry name" value="Plant lectins/antimicrobial peptides"/>
    <property type="match status" value="1"/>
</dbReference>
<dbReference type="InterPro" id="IPR001223">
    <property type="entry name" value="Glyco_hydro18_cat"/>
</dbReference>
<evidence type="ECO:0000259" key="2">
    <source>
        <dbReference type="PROSITE" id="PS51910"/>
    </source>
</evidence>
<dbReference type="GO" id="GO:0008061">
    <property type="term" value="F:chitin binding"/>
    <property type="evidence" value="ECO:0007669"/>
    <property type="project" value="UniProtKB-KW"/>
</dbReference>
<keyword evidence="4" id="KW-1185">Reference proteome</keyword>